<dbReference type="PANTHER" id="PTHR30480:SF13">
    <property type="entry name" value="BETA-HEXOSAMINIDASE"/>
    <property type="match status" value="1"/>
</dbReference>
<evidence type="ECO:0000313" key="9">
    <source>
        <dbReference type="Proteomes" id="UP000252008"/>
    </source>
</evidence>
<dbReference type="PANTHER" id="PTHR30480">
    <property type="entry name" value="BETA-HEXOSAMINIDASE-RELATED"/>
    <property type="match status" value="1"/>
</dbReference>
<gene>
    <name evidence="8" type="ORF">MPP7335_01264</name>
</gene>
<dbReference type="Pfam" id="PF00933">
    <property type="entry name" value="Glyco_hydro_3"/>
    <property type="match status" value="1"/>
</dbReference>
<proteinExistence type="inferred from homology"/>
<comment type="catalytic activity">
    <reaction evidence="1">
        <text>Hydrolysis of terminal non-reducing N-acetyl-D-hexosamine residues in N-acetyl-beta-D-hexosaminides.</text>
        <dbReference type="EC" id="3.2.1.52"/>
    </reaction>
</comment>
<dbReference type="GO" id="GO:0009254">
    <property type="term" value="P:peptidoglycan turnover"/>
    <property type="evidence" value="ECO:0007669"/>
    <property type="project" value="TreeGrafter"/>
</dbReference>
<dbReference type="STRING" id="39692.BST38_11745"/>
<keyword evidence="4 8" id="KW-0378">Hydrolase</keyword>
<evidence type="ECO:0000256" key="3">
    <source>
        <dbReference type="ARBA" id="ARBA00012663"/>
    </source>
</evidence>
<feature type="domain" description="Glycoside hydrolase family 3 N-terminal" evidence="7">
    <location>
        <begin position="79"/>
        <end position="393"/>
    </location>
</feature>
<keyword evidence="9" id="KW-1185">Reference proteome</keyword>
<feature type="chain" id="PRO_5038775638" description="beta-N-acetylhexosaminidase" evidence="6">
    <location>
        <begin position="30"/>
        <end position="404"/>
    </location>
</feature>
<dbReference type="InterPro" id="IPR036962">
    <property type="entry name" value="Glyco_hydro_3_N_sf"/>
</dbReference>
<dbReference type="EC" id="3.2.1.52" evidence="3"/>
<evidence type="ECO:0000313" key="8">
    <source>
        <dbReference type="EMBL" id="SRX79527.1"/>
    </source>
</evidence>
<reference evidence="8 9" key="1">
    <citation type="submission" date="2018-05" db="EMBL/GenBank/DDBJ databases">
        <authorList>
            <consortium name="IHU Genomes"/>
        </authorList>
    </citation>
    <scope>NUCLEOTIDE SEQUENCE [LARGE SCALE GENOMIC DNA]</scope>
    <source>
        <strain evidence="8 9">P7335</strain>
    </source>
</reference>
<dbReference type="InterPro" id="IPR017853">
    <property type="entry name" value="GH"/>
</dbReference>
<dbReference type="GO" id="GO:0004563">
    <property type="term" value="F:beta-N-acetylhexosaminidase activity"/>
    <property type="evidence" value="ECO:0007669"/>
    <property type="project" value="UniProtKB-EC"/>
</dbReference>
<evidence type="ECO:0000256" key="5">
    <source>
        <dbReference type="ARBA" id="ARBA00023295"/>
    </source>
</evidence>
<evidence type="ECO:0000256" key="4">
    <source>
        <dbReference type="ARBA" id="ARBA00022801"/>
    </source>
</evidence>
<sequence>MPAPRTVPNALIGVLAASALLVGCTSSTGADQHEPSVEAVQGPSLTAGTAQGLPEAPAPVPPAAPVCGDPAAAVAAMSTRDKLAQLLMVGVTGAADARTAAAEYRVGGIMVGSWTDQSMLTDGSLPDIANSGPLPLAVSVDEEGGRVSRLSGLIGSQPSARVLAQTKTPDEVYAIARDRGAKMRGLGITIDFAPVVDVTDAPDNSVIGDRSFGADPTTVTDYAGAYARGLRDAGVLPVLKHFPGHGSGSGDTHTGSASTPSIEALKNHDLVPYRTLTTQAPVGVMVGHIEVPGLTGNEPASLSPQAYALLRSGGYGGPPFGGVVFTDDLSGMQAISARLGVPDAVLRALQAGADVALWLSTGEVPAVLDRLEKAVGDGELTMSGVDAAVSRIVAMKGPSPRCGG</sequence>
<dbReference type="Gene3D" id="3.20.20.300">
    <property type="entry name" value="Glycoside hydrolase, family 3, N-terminal domain"/>
    <property type="match status" value="1"/>
</dbReference>
<evidence type="ECO:0000256" key="1">
    <source>
        <dbReference type="ARBA" id="ARBA00001231"/>
    </source>
</evidence>
<dbReference type="EMBL" id="UEGS01000001">
    <property type="protein sequence ID" value="SRX79527.1"/>
    <property type="molecule type" value="Genomic_DNA"/>
</dbReference>
<accession>A0A375YEH6</accession>
<evidence type="ECO:0000256" key="2">
    <source>
        <dbReference type="ARBA" id="ARBA00005336"/>
    </source>
</evidence>
<evidence type="ECO:0000259" key="7">
    <source>
        <dbReference type="Pfam" id="PF00933"/>
    </source>
</evidence>
<evidence type="ECO:0000256" key="6">
    <source>
        <dbReference type="SAM" id="SignalP"/>
    </source>
</evidence>
<dbReference type="AlphaFoldDB" id="A0A375YEH6"/>
<dbReference type="InterPro" id="IPR001764">
    <property type="entry name" value="Glyco_hydro_3_N"/>
</dbReference>
<dbReference type="InterPro" id="IPR050226">
    <property type="entry name" value="NagZ_Beta-hexosaminidase"/>
</dbReference>
<dbReference type="PROSITE" id="PS51257">
    <property type="entry name" value="PROKAR_LIPOPROTEIN"/>
    <property type="match status" value="1"/>
</dbReference>
<dbReference type="RefSeq" id="WP_083143467.1">
    <property type="nucleotide sequence ID" value="NZ_MVID01000008.1"/>
</dbReference>
<comment type="similarity">
    <text evidence="2">Belongs to the glycosyl hydrolase 3 family.</text>
</comment>
<keyword evidence="5" id="KW-0326">Glycosidase</keyword>
<dbReference type="Proteomes" id="UP000252008">
    <property type="component" value="Unassembled WGS sequence"/>
</dbReference>
<protein>
    <recommendedName>
        <fullName evidence="3">beta-N-acetylhexosaminidase</fullName>
        <ecNumber evidence="3">3.2.1.52</ecNumber>
    </recommendedName>
</protein>
<name>A0A375YEH6_MYCPF</name>
<organism evidence="8 9">
    <name type="scientific">Mycolicibacterium parafortuitum</name>
    <name type="common">Mycobacterium parafortuitum</name>
    <dbReference type="NCBI Taxonomy" id="39692"/>
    <lineage>
        <taxon>Bacteria</taxon>
        <taxon>Bacillati</taxon>
        <taxon>Actinomycetota</taxon>
        <taxon>Actinomycetes</taxon>
        <taxon>Mycobacteriales</taxon>
        <taxon>Mycobacteriaceae</taxon>
        <taxon>Mycolicibacterium</taxon>
    </lineage>
</organism>
<feature type="signal peptide" evidence="6">
    <location>
        <begin position="1"/>
        <end position="29"/>
    </location>
</feature>
<keyword evidence="6" id="KW-0732">Signal</keyword>
<dbReference type="SUPFAM" id="SSF51445">
    <property type="entry name" value="(Trans)glycosidases"/>
    <property type="match status" value="1"/>
</dbReference>
<dbReference type="GO" id="GO:0005975">
    <property type="term" value="P:carbohydrate metabolic process"/>
    <property type="evidence" value="ECO:0007669"/>
    <property type="project" value="InterPro"/>
</dbReference>